<comment type="caution">
    <text evidence="3">The sequence shown here is derived from an EMBL/GenBank/DDBJ whole genome shotgun (WGS) entry which is preliminary data.</text>
</comment>
<dbReference type="AlphaFoldDB" id="A0A369M226"/>
<sequence length="140" mass="15490">MGRPPPLPGRPRPPARGVPGRLTAAVIGMAHSACYNVYTMFIHERSAMVYATLTKWGNSQGVLIPKSLCDKYGLSVGDKLIIEEGAAGIELKPQRRRFATHPVDLDELFEGWTGTYEPPEDWPCVGDEIDWGEPVGKEIW</sequence>
<dbReference type="GO" id="GO:0003677">
    <property type="term" value="F:DNA binding"/>
    <property type="evidence" value="ECO:0007669"/>
    <property type="project" value="UniProtKB-UniRule"/>
</dbReference>
<dbReference type="OrthoDB" id="9795766at2"/>
<evidence type="ECO:0000313" key="3">
    <source>
        <dbReference type="EMBL" id="RDB65801.1"/>
    </source>
</evidence>
<keyword evidence="1 3" id="KW-0238">DNA-binding</keyword>
<accession>A0A369M226</accession>
<keyword evidence="4" id="KW-1185">Reference proteome</keyword>
<evidence type="ECO:0000256" key="1">
    <source>
        <dbReference type="PROSITE-ProRule" id="PRU01076"/>
    </source>
</evidence>
<dbReference type="EMBL" id="PPTS01000003">
    <property type="protein sequence ID" value="RDB65801.1"/>
    <property type="molecule type" value="Genomic_DNA"/>
</dbReference>
<dbReference type="SMART" id="SM00966">
    <property type="entry name" value="SpoVT_AbrB"/>
    <property type="match status" value="1"/>
</dbReference>
<dbReference type="Pfam" id="PF04014">
    <property type="entry name" value="MazE_antitoxin"/>
    <property type="match status" value="1"/>
</dbReference>
<reference evidence="3 4" key="1">
    <citation type="journal article" date="2018" name="Elife">
        <title>Discovery and characterization of a prevalent human gut bacterial enzyme sufficient for the inactivation of a family of plant toxins.</title>
        <authorList>
            <person name="Koppel N."/>
            <person name="Bisanz J.E."/>
            <person name="Pandelia M.E."/>
            <person name="Turnbaugh P.J."/>
            <person name="Balskus E.P."/>
        </authorList>
    </citation>
    <scope>NUCLEOTIDE SEQUENCE [LARGE SCALE GENOMIC DNA]</scope>
    <source>
        <strain evidence="3 4">3C</strain>
    </source>
</reference>
<dbReference type="Gene3D" id="2.10.260.10">
    <property type="match status" value="1"/>
</dbReference>
<dbReference type="InterPro" id="IPR007159">
    <property type="entry name" value="SpoVT-AbrB_dom"/>
</dbReference>
<dbReference type="Proteomes" id="UP000254000">
    <property type="component" value="Unassembled WGS sequence"/>
</dbReference>
<evidence type="ECO:0000313" key="4">
    <source>
        <dbReference type="Proteomes" id="UP000254000"/>
    </source>
</evidence>
<gene>
    <name evidence="3" type="ORF">C1877_06755</name>
</gene>
<dbReference type="SUPFAM" id="SSF89447">
    <property type="entry name" value="AbrB/MazE/MraZ-like"/>
    <property type="match status" value="1"/>
</dbReference>
<name>A0A369M226_9ACTN</name>
<proteinExistence type="predicted"/>
<feature type="domain" description="SpoVT-AbrB" evidence="2">
    <location>
        <begin position="51"/>
        <end position="96"/>
    </location>
</feature>
<evidence type="ECO:0000259" key="2">
    <source>
        <dbReference type="PROSITE" id="PS51740"/>
    </source>
</evidence>
<organism evidence="3 4">
    <name type="scientific">Gordonibacter pamelaeae</name>
    <dbReference type="NCBI Taxonomy" id="471189"/>
    <lineage>
        <taxon>Bacteria</taxon>
        <taxon>Bacillati</taxon>
        <taxon>Actinomycetota</taxon>
        <taxon>Coriobacteriia</taxon>
        <taxon>Eggerthellales</taxon>
        <taxon>Eggerthellaceae</taxon>
        <taxon>Gordonibacter</taxon>
    </lineage>
</organism>
<dbReference type="InterPro" id="IPR037914">
    <property type="entry name" value="SpoVT-AbrB_sf"/>
</dbReference>
<dbReference type="PROSITE" id="PS51740">
    <property type="entry name" value="SPOVT_ABRB"/>
    <property type="match status" value="1"/>
</dbReference>
<protein>
    <submittedName>
        <fullName evidence="3">AbrB/MazE/SpoVT family DNA-binding domain-containing protein</fullName>
    </submittedName>
</protein>